<keyword evidence="2" id="KW-1185">Reference proteome</keyword>
<reference evidence="2" key="1">
    <citation type="journal article" date="2019" name="Int. J. Syst. Evol. Microbiol.">
        <title>The Global Catalogue of Microorganisms (GCM) 10K type strain sequencing project: providing services to taxonomists for standard genome sequencing and annotation.</title>
        <authorList>
            <consortium name="The Broad Institute Genomics Platform"/>
            <consortium name="The Broad Institute Genome Sequencing Center for Infectious Disease"/>
            <person name="Wu L."/>
            <person name="Ma J."/>
        </authorList>
    </citation>
    <scope>NUCLEOTIDE SEQUENCE [LARGE SCALE GENOMIC DNA]</scope>
    <source>
        <strain evidence="2">JCM 17805</strain>
    </source>
</reference>
<protein>
    <submittedName>
        <fullName evidence="1">IS66 family insertion sequence element accessory protein TnpB</fullName>
    </submittedName>
</protein>
<dbReference type="PANTHER" id="PTHR36455:SF1">
    <property type="entry name" value="BLR8292 PROTEIN"/>
    <property type="match status" value="1"/>
</dbReference>
<name>A0ABP8V233_9GAMM</name>
<evidence type="ECO:0000313" key="2">
    <source>
        <dbReference type="Proteomes" id="UP001500604"/>
    </source>
</evidence>
<dbReference type="Proteomes" id="UP001500604">
    <property type="component" value="Unassembled WGS sequence"/>
</dbReference>
<comment type="caution">
    <text evidence="1">The sequence shown here is derived from an EMBL/GenBank/DDBJ whole genome shotgun (WGS) entry which is preliminary data.</text>
</comment>
<dbReference type="RefSeq" id="WP_345195564.1">
    <property type="nucleotide sequence ID" value="NZ_BAABFL010000208.1"/>
</dbReference>
<dbReference type="NCBIfam" id="NF033819">
    <property type="entry name" value="IS66_TnpB"/>
    <property type="match status" value="1"/>
</dbReference>
<dbReference type="Pfam" id="PF05717">
    <property type="entry name" value="TnpB_IS66"/>
    <property type="match status" value="1"/>
</dbReference>
<dbReference type="InterPro" id="IPR008878">
    <property type="entry name" value="Transposase_IS66_Orf2"/>
</dbReference>
<organism evidence="1 2">
    <name type="scientific">Kistimonas scapharcae</name>
    <dbReference type="NCBI Taxonomy" id="1036133"/>
    <lineage>
        <taxon>Bacteria</taxon>
        <taxon>Pseudomonadati</taxon>
        <taxon>Pseudomonadota</taxon>
        <taxon>Gammaproteobacteria</taxon>
        <taxon>Oceanospirillales</taxon>
        <taxon>Endozoicomonadaceae</taxon>
        <taxon>Kistimonas</taxon>
    </lineage>
</organism>
<sequence>MIGDTSHLNVYLAPGATDMRKSIDGLALMVSESLCLDPFSESLFVFCNRGRDKLKILHWQTNGFWLYYRRLEKGRFHWPKQGQNAKAITLSRRELNWLLDGLPIDQKAAHPVLRYQTAA</sequence>
<accession>A0ABP8V233</accession>
<gene>
    <name evidence="1" type="primary">tnpB_1</name>
    <name evidence="1" type="ORF">GCM10023116_19000</name>
</gene>
<proteinExistence type="predicted"/>
<dbReference type="EMBL" id="BAABFL010000208">
    <property type="protein sequence ID" value="GAA4649624.1"/>
    <property type="molecule type" value="Genomic_DNA"/>
</dbReference>
<evidence type="ECO:0000313" key="1">
    <source>
        <dbReference type="EMBL" id="GAA4649624.1"/>
    </source>
</evidence>
<dbReference type="PANTHER" id="PTHR36455">
    <property type="match status" value="1"/>
</dbReference>